<organism evidence="4">
    <name type="scientific">Gongylonema pulchrum</name>
    <dbReference type="NCBI Taxonomy" id="637853"/>
    <lineage>
        <taxon>Eukaryota</taxon>
        <taxon>Metazoa</taxon>
        <taxon>Ecdysozoa</taxon>
        <taxon>Nematoda</taxon>
        <taxon>Chromadorea</taxon>
        <taxon>Rhabditida</taxon>
        <taxon>Spirurina</taxon>
        <taxon>Spiruromorpha</taxon>
        <taxon>Spiruroidea</taxon>
        <taxon>Gongylonematidae</taxon>
        <taxon>Gongylonema</taxon>
    </lineage>
</organism>
<reference evidence="2 3" key="2">
    <citation type="submission" date="2018-11" db="EMBL/GenBank/DDBJ databases">
        <authorList>
            <consortium name="Pathogen Informatics"/>
        </authorList>
    </citation>
    <scope>NUCLEOTIDE SEQUENCE [LARGE SCALE GENOMIC DNA]</scope>
</reference>
<protein>
    <submittedName>
        <fullName evidence="4">tRNA pseudouridine(38-40) synthase</fullName>
    </submittedName>
</protein>
<dbReference type="GO" id="GO:0009982">
    <property type="term" value="F:pseudouridine synthase activity"/>
    <property type="evidence" value="ECO:0007669"/>
    <property type="project" value="InterPro"/>
</dbReference>
<evidence type="ECO:0000256" key="1">
    <source>
        <dbReference type="ARBA" id="ARBA00023235"/>
    </source>
</evidence>
<dbReference type="OrthoDB" id="271910at2759"/>
<dbReference type="AlphaFoldDB" id="A0A183DV61"/>
<dbReference type="InterPro" id="IPR020103">
    <property type="entry name" value="PsdUridine_synth_cat_dom_sf"/>
</dbReference>
<gene>
    <name evidence="2" type="ORF">GPUH_LOCUS12601</name>
</gene>
<sequence length="163" mass="18470">MCGQVAWRYLLWASYDGARFVSISNKSANHGVLGFLQSLLCDAFPDIGGQFKMSPSSRTDVGVHAARNAFIVQIPIENADREKHRLLDGWNRKIHEYATGSLRILDFHSVSRGFCSRRNVSYRFAFSAFLTNPRNFAGDIRVYRSSIFSYVCCLHLITLSVHC</sequence>
<evidence type="ECO:0000313" key="4">
    <source>
        <dbReference type="WBParaSite" id="GPUH_0001261601-mRNA-1"/>
    </source>
</evidence>
<reference evidence="4" key="1">
    <citation type="submission" date="2016-06" db="UniProtKB">
        <authorList>
            <consortium name="WormBaseParasite"/>
        </authorList>
    </citation>
    <scope>IDENTIFICATION</scope>
</reference>
<dbReference type="Proteomes" id="UP000271098">
    <property type="component" value="Unassembled WGS sequence"/>
</dbReference>
<evidence type="ECO:0000313" key="3">
    <source>
        <dbReference type="Proteomes" id="UP000271098"/>
    </source>
</evidence>
<dbReference type="GO" id="GO:0003723">
    <property type="term" value="F:RNA binding"/>
    <property type="evidence" value="ECO:0007669"/>
    <property type="project" value="InterPro"/>
</dbReference>
<dbReference type="GO" id="GO:0001522">
    <property type="term" value="P:pseudouridine synthesis"/>
    <property type="evidence" value="ECO:0007669"/>
    <property type="project" value="InterPro"/>
</dbReference>
<dbReference type="EMBL" id="UYRT01079448">
    <property type="protein sequence ID" value="VDN20737.1"/>
    <property type="molecule type" value="Genomic_DNA"/>
</dbReference>
<name>A0A183DV61_9BILA</name>
<dbReference type="InterPro" id="IPR020094">
    <property type="entry name" value="TruA/RsuA/RluB/E/F_N"/>
</dbReference>
<accession>A0A183DV61</accession>
<dbReference type="SUPFAM" id="SSF55120">
    <property type="entry name" value="Pseudouridine synthase"/>
    <property type="match status" value="1"/>
</dbReference>
<keyword evidence="3" id="KW-1185">Reference proteome</keyword>
<dbReference type="WBParaSite" id="GPUH_0001261601-mRNA-1">
    <property type="protein sequence ID" value="GPUH_0001261601-mRNA-1"/>
    <property type="gene ID" value="GPUH_0001261601"/>
</dbReference>
<dbReference type="Gene3D" id="3.30.70.580">
    <property type="entry name" value="Pseudouridine synthase I, catalytic domain, N-terminal subdomain"/>
    <property type="match status" value="1"/>
</dbReference>
<keyword evidence="1" id="KW-0413">Isomerase</keyword>
<proteinExistence type="predicted"/>
<evidence type="ECO:0000313" key="2">
    <source>
        <dbReference type="EMBL" id="VDN20737.1"/>
    </source>
</evidence>